<evidence type="ECO:0000313" key="2">
    <source>
        <dbReference type="Proteomes" id="UP001301216"/>
    </source>
</evidence>
<dbReference type="EMBL" id="JAPHAV010000003">
    <property type="protein sequence ID" value="MCX2697080.1"/>
    <property type="molecule type" value="Genomic_DNA"/>
</dbReference>
<dbReference type="Proteomes" id="UP001301216">
    <property type="component" value="Unassembled WGS sequence"/>
</dbReference>
<keyword evidence="2" id="KW-1185">Reference proteome</keyword>
<accession>A0ABT3QN95</accession>
<gene>
    <name evidence="1" type="ORF">OPR82_09840</name>
</gene>
<comment type="caution">
    <text evidence="1">The sequence shown here is derived from an EMBL/GenBank/DDBJ whole genome shotgun (WGS) entry which is preliminary data.</text>
</comment>
<organism evidence="1 2">
    <name type="scientific">Ochrobactrum chromiisoli</name>
    <dbReference type="NCBI Taxonomy" id="2993941"/>
    <lineage>
        <taxon>Bacteria</taxon>
        <taxon>Pseudomonadati</taxon>
        <taxon>Pseudomonadota</taxon>
        <taxon>Alphaproteobacteria</taxon>
        <taxon>Hyphomicrobiales</taxon>
        <taxon>Brucellaceae</taxon>
        <taxon>Brucella/Ochrobactrum group</taxon>
        <taxon>Ochrobactrum</taxon>
    </lineage>
</organism>
<sequence>MANHAGVTTENIDPMTLADEIIVNRGKRTGRLPVANFSQQLASEGMVASLLSEKATKSEIEALESVAYVNAAVYETVVAGLAATANGQQFQVQEGKFIVRYRNNGGGAVEVQRSLRLAENSVPPDYVENTFVPAKNLVDSTKIRRGRYFSNAAGGISGSSSYRCTGFIPVKPGQTIAVSGAMNTTAVVAFQSAQDTGAAFTHLGNTSFGQGVFVIPADRHFLVVNVTNAGQDNLAYDATLQVEIGNAPTAYEPYNLIVRDSRLPLLLRPDEVIELISFNMIDLAKVSFVQRYSASGLVMVNDTSGIASTAHIAVEEGKLYAVSGSFYSNANGMQGGYFVGSGTQAIANIVFGSPPSGSGQFFQVPTGLGITHVVLNLWKEGRVSSSTTLEGNVQMERGEIATDWRPYSLFQRIKPALIDGNPTPTPGGGSFNVSAWYQFVEADEGSSHIEKLPKFRKAWLEKKADLCVVNTGTSLTARSTEHCTDHPKAPLRPPLMHSRNFASHIWDRLCWQGQQYRRYDASGVFTETGTWATSFNLAEWDDGAYRHGLTRYSSAVSASVSFGVPVGAWQYNFIYRTDSKGCTASVTIDAGNGKMQVFDQATQSWIEANGYSFSMNEPAPVTRNVNYPHPSTGTISVINVASKGNTTYQKRLKMRCRGGVVDSLAEAKIVTIARTGGGERLMYWGVEWSPRQYMITYINAARGSHNTQANSERGLPRFQDNEVWSFKPDLFFSELPITNDGAGGSGQYAGNFWSGLTENFIFKSSYELSLTARATHFGLAPEFAFFTTSYGWNGGGVADDGQLSFSIQNDGTAMSPLDKMTQAYQHVVENHPTAVIVNLAQRWTDAGFAIFGEMRTPTEGSGKAGSSFTNDGTHWNDTGSRIQAKGALAVLNFTK</sequence>
<proteinExistence type="predicted"/>
<name>A0ABT3QN95_9HYPH</name>
<dbReference type="RefSeq" id="WP_265984615.1">
    <property type="nucleotide sequence ID" value="NZ_JAPHAV010000003.1"/>
</dbReference>
<protein>
    <submittedName>
        <fullName evidence="1">Uncharacterized protein</fullName>
    </submittedName>
</protein>
<evidence type="ECO:0000313" key="1">
    <source>
        <dbReference type="EMBL" id="MCX2697080.1"/>
    </source>
</evidence>
<reference evidence="1 2" key="1">
    <citation type="submission" date="2022-11" db="EMBL/GenBank/DDBJ databases">
        <title>Brucella sp. YY2X, whole genome shotgun sequencing project.</title>
        <authorList>
            <person name="Yang Y."/>
        </authorList>
    </citation>
    <scope>NUCLEOTIDE SEQUENCE [LARGE SCALE GENOMIC DNA]</scope>
    <source>
        <strain evidence="1 2">YY2X</strain>
    </source>
</reference>